<name>A0ABU1V502_9BURK</name>
<dbReference type="Pfam" id="PF07969">
    <property type="entry name" value="Amidohydro_3"/>
    <property type="match status" value="1"/>
</dbReference>
<organism evidence="2 3">
    <name type="scientific">Hydrogenophaga laconesensis</name>
    <dbReference type="NCBI Taxonomy" id="1805971"/>
    <lineage>
        <taxon>Bacteria</taxon>
        <taxon>Pseudomonadati</taxon>
        <taxon>Pseudomonadota</taxon>
        <taxon>Betaproteobacteria</taxon>
        <taxon>Burkholderiales</taxon>
        <taxon>Comamonadaceae</taxon>
        <taxon>Hydrogenophaga</taxon>
    </lineage>
</organism>
<protein>
    <submittedName>
        <fullName evidence="2">Cytosine deaminase</fullName>
        <ecNumber evidence="2">3.5.4.1</ecNumber>
    </submittedName>
</protein>
<dbReference type="EMBL" id="JAVDWE010000001">
    <property type="protein sequence ID" value="MDR7092536.1"/>
    <property type="molecule type" value="Genomic_DNA"/>
</dbReference>
<dbReference type="InterPro" id="IPR032466">
    <property type="entry name" value="Metal_Hydrolase"/>
</dbReference>
<keyword evidence="3" id="KW-1185">Reference proteome</keyword>
<gene>
    <name evidence="2" type="ORF">J2X09_000259</name>
</gene>
<dbReference type="RefSeq" id="WP_204731548.1">
    <property type="nucleotide sequence ID" value="NZ_JAVDWE010000001.1"/>
</dbReference>
<comment type="caution">
    <text evidence="2">The sequence shown here is derived from an EMBL/GenBank/DDBJ whole genome shotgun (WGS) entry which is preliminary data.</text>
</comment>
<dbReference type="Gene3D" id="2.30.40.10">
    <property type="entry name" value="Urease, subunit C, domain 1"/>
    <property type="match status" value="1"/>
</dbReference>
<evidence type="ECO:0000259" key="1">
    <source>
        <dbReference type="Pfam" id="PF07969"/>
    </source>
</evidence>
<proteinExistence type="predicted"/>
<evidence type="ECO:0000313" key="2">
    <source>
        <dbReference type="EMBL" id="MDR7092536.1"/>
    </source>
</evidence>
<dbReference type="PANTHER" id="PTHR32027:SF0">
    <property type="entry name" value="CYTOSINE DEAMINASE"/>
    <property type="match status" value="1"/>
</dbReference>
<accession>A0ABU1V502</accession>
<dbReference type="InterPro" id="IPR013108">
    <property type="entry name" value="Amidohydro_3"/>
</dbReference>
<dbReference type="EC" id="3.5.4.1" evidence="2"/>
<evidence type="ECO:0000313" key="3">
    <source>
        <dbReference type="Proteomes" id="UP001265550"/>
    </source>
</evidence>
<dbReference type="Proteomes" id="UP001265550">
    <property type="component" value="Unassembled WGS sequence"/>
</dbReference>
<sequence>MPQLPAAPDFIANARLPRWLLPPDWPPGHEGPALALIELAHGKVRRTVPIEARTLATGTGWDARGALVLPGLVDAHTHLDKAFILPRIGAVKPGLLGAIDAVIGDRANWTHADLRKRAERGLQLAWEAGTTHLRTHIDWWDPQNPPLAWNVMAELAAEWRGRIRVEQVALIKLALFARLDDARALARRVASTGARTLLGGFVHSSNWDPAALRHLVLAAQELDLDLDLHVDEELNPDAQGLAFTAELLQSTGFQGRVVCGHNCALAAQPQAQAMATLDAVARAPITLVSLPITNLLLQDAVTGRTPRQRGLTLVKEARERGIPLLFASDNVQDPFCRAGSLDPLEAMQAAALAGQLDAPFDAWSDTLCRAGWLQREPQAMTSLDGAPADLVAFTSTDAHAWPSRSANRVVLRNGRPISH</sequence>
<reference evidence="2 3" key="1">
    <citation type="submission" date="2023-07" db="EMBL/GenBank/DDBJ databases">
        <title>Sorghum-associated microbial communities from plants grown in Nebraska, USA.</title>
        <authorList>
            <person name="Schachtman D."/>
        </authorList>
    </citation>
    <scope>NUCLEOTIDE SEQUENCE [LARGE SCALE GENOMIC DNA]</scope>
    <source>
        <strain evidence="2 3">BE240</strain>
    </source>
</reference>
<dbReference type="InterPro" id="IPR011059">
    <property type="entry name" value="Metal-dep_hydrolase_composite"/>
</dbReference>
<dbReference type="Gene3D" id="3.20.20.140">
    <property type="entry name" value="Metal-dependent hydrolases"/>
    <property type="match status" value="1"/>
</dbReference>
<dbReference type="SUPFAM" id="SSF51556">
    <property type="entry name" value="Metallo-dependent hydrolases"/>
    <property type="match status" value="1"/>
</dbReference>
<dbReference type="InterPro" id="IPR052349">
    <property type="entry name" value="Metallo-hydrolase_Enzymes"/>
</dbReference>
<dbReference type="GO" id="GO:0004131">
    <property type="term" value="F:cytosine deaminase activity"/>
    <property type="evidence" value="ECO:0007669"/>
    <property type="project" value="UniProtKB-EC"/>
</dbReference>
<feature type="domain" description="Amidohydrolase 3" evidence="1">
    <location>
        <begin position="110"/>
        <end position="350"/>
    </location>
</feature>
<dbReference type="PANTHER" id="PTHR32027">
    <property type="entry name" value="CYTOSINE DEAMINASE"/>
    <property type="match status" value="1"/>
</dbReference>
<keyword evidence="2" id="KW-0378">Hydrolase</keyword>